<comment type="caution">
    <text evidence="1">The sequence shown here is derived from an EMBL/GenBank/DDBJ whole genome shotgun (WGS) entry which is preliminary data.</text>
</comment>
<reference evidence="1 2" key="1">
    <citation type="submission" date="2020-08" db="EMBL/GenBank/DDBJ databases">
        <title>Genomic Encyclopedia of Type Strains, Phase IV (KMG-IV): sequencing the most valuable type-strain genomes for metagenomic binning, comparative biology and taxonomic classification.</title>
        <authorList>
            <person name="Goeker M."/>
        </authorList>
    </citation>
    <scope>NUCLEOTIDE SEQUENCE [LARGE SCALE GENOMIC DNA]</scope>
    <source>
        <strain evidence="1 2">DSM 17976</strain>
    </source>
</reference>
<sequence>MIEIFDNIRKLYDFARPCVELADFVEFYSETSPQSVERHIDTESFSVKLFPSFTPTLWINLGEEYYLKGLNSNHSIAKNRDVLVLRGETLERIVRYNDRIFTIKFHPLGFERIFGYSQARIGEGKFGADDILGENTVQKLKAMSGLGEKVKWIEAILLHTFHQNKKSSYYLTPLQQSIEQYIQSDFSSKMHQISTSLCLTEKTFYRQFQSVIGTNPRYFFSILRCRSALTCYQNDRANFSPFAYGYYDWGHFSKEIQVFTGQKLSLYGI</sequence>
<dbReference type="Proteomes" id="UP000541352">
    <property type="component" value="Unassembled WGS sequence"/>
</dbReference>
<evidence type="ECO:0000313" key="2">
    <source>
        <dbReference type="Proteomes" id="UP000541352"/>
    </source>
</evidence>
<dbReference type="EMBL" id="JACIBY010000009">
    <property type="protein sequence ID" value="MBB3840172.1"/>
    <property type="molecule type" value="Genomic_DNA"/>
</dbReference>
<keyword evidence="1" id="KW-0238">DNA-binding</keyword>
<evidence type="ECO:0000313" key="1">
    <source>
        <dbReference type="EMBL" id="MBB3840172.1"/>
    </source>
</evidence>
<organism evidence="1 2">
    <name type="scientific">Runella defluvii</name>
    <dbReference type="NCBI Taxonomy" id="370973"/>
    <lineage>
        <taxon>Bacteria</taxon>
        <taxon>Pseudomonadati</taxon>
        <taxon>Bacteroidota</taxon>
        <taxon>Cytophagia</taxon>
        <taxon>Cytophagales</taxon>
        <taxon>Spirosomataceae</taxon>
        <taxon>Runella</taxon>
    </lineage>
</organism>
<keyword evidence="2" id="KW-1185">Reference proteome</keyword>
<dbReference type="RefSeq" id="WP_183976977.1">
    <property type="nucleotide sequence ID" value="NZ_JACIBY010000009.1"/>
</dbReference>
<dbReference type="Gene3D" id="1.10.10.60">
    <property type="entry name" value="Homeodomain-like"/>
    <property type="match status" value="1"/>
</dbReference>
<name>A0A7W5ZMK1_9BACT</name>
<dbReference type="AlphaFoldDB" id="A0A7W5ZMK1"/>
<accession>A0A7W5ZMK1</accession>
<dbReference type="GO" id="GO:0003677">
    <property type="term" value="F:DNA binding"/>
    <property type="evidence" value="ECO:0007669"/>
    <property type="project" value="UniProtKB-KW"/>
</dbReference>
<protein>
    <submittedName>
        <fullName evidence="1">AraC-like DNA-binding protein</fullName>
    </submittedName>
</protein>
<proteinExistence type="predicted"/>
<gene>
    <name evidence="1" type="ORF">FHS57_004185</name>
</gene>